<dbReference type="SMART" id="SM00962">
    <property type="entry name" value="SRP54"/>
    <property type="match status" value="1"/>
</dbReference>
<reference evidence="6 7" key="1">
    <citation type="submission" date="2021-01" db="EMBL/GenBank/DDBJ databases">
        <title>Roseomonas sp. nov, a bacterium isolated from an oil production mixture in Yumen Oilfield.</title>
        <authorList>
            <person name="Wu D."/>
        </authorList>
    </citation>
    <scope>NUCLEOTIDE SEQUENCE [LARGE SCALE GENOMIC DNA]</scope>
    <source>
        <strain evidence="6 7">ROY-5-3</strain>
    </source>
</reference>
<protein>
    <submittedName>
        <fullName evidence="6">GTP-binding protein</fullName>
    </submittedName>
</protein>
<evidence type="ECO:0000256" key="3">
    <source>
        <dbReference type="ARBA" id="ARBA00023134"/>
    </source>
</evidence>
<comment type="caution">
    <text evidence="6">The sequence shown here is derived from an EMBL/GenBank/DDBJ whole genome shotgun (WGS) entry which is preliminary data.</text>
</comment>
<dbReference type="InterPro" id="IPR000897">
    <property type="entry name" value="SRP54_GTPase_dom"/>
</dbReference>
<proteinExistence type="predicted"/>
<feature type="domain" description="SRP54-type proteins GTP-binding" evidence="5">
    <location>
        <begin position="103"/>
        <end position="291"/>
    </location>
</feature>
<keyword evidence="3" id="KW-0342">GTP-binding</keyword>
<evidence type="ECO:0000313" key="6">
    <source>
        <dbReference type="EMBL" id="MBU8543647.1"/>
    </source>
</evidence>
<gene>
    <name evidence="6" type="ORF">JJQ90_08015</name>
</gene>
<evidence type="ECO:0000313" key="7">
    <source>
        <dbReference type="Proteomes" id="UP000689967"/>
    </source>
</evidence>
<dbReference type="RefSeq" id="WP_216874190.1">
    <property type="nucleotide sequence ID" value="NZ_JAERQM010000002.1"/>
</dbReference>
<organism evidence="6 7">
    <name type="scientific">Falsiroseomonas oleicola</name>
    <dbReference type="NCBI Taxonomy" id="2801474"/>
    <lineage>
        <taxon>Bacteria</taxon>
        <taxon>Pseudomonadati</taxon>
        <taxon>Pseudomonadota</taxon>
        <taxon>Alphaproteobacteria</taxon>
        <taxon>Acetobacterales</taxon>
        <taxon>Roseomonadaceae</taxon>
        <taxon>Falsiroseomonas</taxon>
    </lineage>
</organism>
<name>A0ABS6H4N5_9PROT</name>
<evidence type="ECO:0000256" key="2">
    <source>
        <dbReference type="ARBA" id="ARBA00022741"/>
    </source>
</evidence>
<evidence type="ECO:0000256" key="1">
    <source>
        <dbReference type="ARBA" id="ARBA00004413"/>
    </source>
</evidence>
<keyword evidence="4" id="KW-0472">Membrane</keyword>
<evidence type="ECO:0000259" key="5">
    <source>
        <dbReference type="SMART" id="SM00962"/>
    </source>
</evidence>
<dbReference type="PANTHER" id="PTHR43134:SF3">
    <property type="entry name" value="FLAGELLAR BIOSYNTHESIS PROTEIN FLHF"/>
    <property type="match status" value="1"/>
</dbReference>
<keyword evidence="2" id="KW-0547">Nucleotide-binding</keyword>
<keyword evidence="7" id="KW-1185">Reference proteome</keyword>
<sequence>MKLRVIRAARMSDAMAQLRAELGEDAVLLSTRRVAGGVEVTAAQEQDDEPLMIAPDSARNHRPIPPDLARHNVPAALAQKLAQGRLATALGTVLGFGKLPLGPAPMLLCGPPGAGKTLTTAKLATRLVMAGAKPLLITADGKKAGAAEQLAAFARVLDLPLAIASGPAALAKALARRAEGQPVLVDLPGCDPFNPVGARGLAALLDVAKGAPVLVLPAGLDADESAETASAFRLLGCRWLLPTRLDAARRLGGVLAAAATGLKLTEAGTGQDAVAGLEPLSPEWLAKRLAAPALREDLAS</sequence>
<dbReference type="PANTHER" id="PTHR43134">
    <property type="entry name" value="SIGNAL RECOGNITION PARTICLE RECEPTOR SUBUNIT ALPHA"/>
    <property type="match status" value="1"/>
</dbReference>
<dbReference type="Proteomes" id="UP000689967">
    <property type="component" value="Unassembled WGS sequence"/>
</dbReference>
<evidence type="ECO:0000256" key="4">
    <source>
        <dbReference type="ARBA" id="ARBA00023136"/>
    </source>
</evidence>
<accession>A0ABS6H4N5</accession>
<comment type="subcellular location">
    <subcellularLocation>
        <location evidence="1">Cell membrane</location>
        <topology evidence="1">Peripheral membrane protein</topology>
        <orientation evidence="1">Cytoplasmic side</orientation>
    </subcellularLocation>
</comment>
<dbReference type="EMBL" id="JAERQM010000002">
    <property type="protein sequence ID" value="MBU8543647.1"/>
    <property type="molecule type" value="Genomic_DNA"/>
</dbReference>
<dbReference type="Pfam" id="PF00448">
    <property type="entry name" value="SRP54"/>
    <property type="match status" value="1"/>
</dbReference>